<dbReference type="SUPFAM" id="SSF52540">
    <property type="entry name" value="P-loop containing nucleoside triphosphate hydrolases"/>
    <property type="match status" value="1"/>
</dbReference>
<feature type="compositionally biased region" description="Polar residues" evidence="4">
    <location>
        <begin position="177"/>
        <end position="211"/>
    </location>
</feature>
<organism evidence="6 7">
    <name type="scientific">Paenibacillus physcomitrellae</name>
    <dbReference type="NCBI Taxonomy" id="1619311"/>
    <lineage>
        <taxon>Bacteria</taxon>
        <taxon>Bacillati</taxon>
        <taxon>Bacillota</taxon>
        <taxon>Bacilli</taxon>
        <taxon>Bacillales</taxon>
        <taxon>Paenibacillaceae</taxon>
        <taxon>Paenibacillus</taxon>
    </lineage>
</organism>
<dbReference type="RefSeq" id="WP_094092505.1">
    <property type="nucleotide sequence ID" value="NZ_BMHF01000008.1"/>
</dbReference>
<dbReference type="Pfam" id="PF13541">
    <property type="entry name" value="ChlI"/>
    <property type="match status" value="1"/>
</dbReference>
<feature type="region of interest" description="Disordered" evidence="4">
    <location>
        <begin position="177"/>
        <end position="213"/>
    </location>
</feature>
<proteinExistence type="inferred from homology"/>
<dbReference type="InterPro" id="IPR000523">
    <property type="entry name" value="Mg_chelatse_chII-like_cat_dom"/>
</dbReference>
<dbReference type="InterPro" id="IPR003593">
    <property type="entry name" value="AAA+_ATPase"/>
</dbReference>
<reference evidence="7" key="1">
    <citation type="journal article" date="2019" name="Int. J. Syst. Evol. Microbiol.">
        <title>The Global Catalogue of Microorganisms (GCM) 10K type strain sequencing project: providing services to taxonomists for standard genome sequencing and annotation.</title>
        <authorList>
            <consortium name="The Broad Institute Genomics Platform"/>
            <consortium name="The Broad Institute Genome Sequencing Center for Infectious Disease"/>
            <person name="Wu L."/>
            <person name="Ma J."/>
        </authorList>
    </citation>
    <scope>NUCLEOTIDE SEQUENCE [LARGE SCALE GENOMIC DNA]</scope>
    <source>
        <strain evidence="7">CGMCC 1.15044</strain>
    </source>
</reference>
<dbReference type="PANTHER" id="PTHR32039">
    <property type="entry name" value="MAGNESIUM-CHELATASE SUBUNIT CHLI"/>
    <property type="match status" value="1"/>
</dbReference>
<sequence length="572" mass="62961">MYGKLYSACLYGIDGVLIEVETDLSSGLPMVSIIGLPDTAVREAVERVRSAVKNCGYTFPLQRITINLAPADLRKEGSAFDLAIALGLLQASGQIQLPNPQKLMIIGELSLDGGLRPVTGVLPMVDLARRKGFESVLLPAANVAEALLLEGMKIYGIQHLRELAFLNEGLVQRSPISTPADCSNPSNLPDSSASRNLPIPSSRSRQNQLETGQERISAIMDPWSKLEYTRENQVHVVRDGEKTLSAAAENYSDVVGQRQVKRALVIAAAGMHNLILIGPPGTGKTMLIRRLPGILPDLSEDEALEVTKIYSAAGKFKEFSQGLLRRRAFRAPHHTISGAGLIGGGGIPKPGEVSLAHKGVLFLDELPEFSRNVLEVLRQPLEERTVTISRSRAAFTYPAHFLLASSMNPCHCGFLGSEPPLPACTCTPWRIQQYRSRISGPLLDRIDLQLEVPRPKELLADERPVTSEMMKDQVLFAQERQNHRLRGMGLSWNSELSGARLRKSVNLNRAAELLMKSAFEQLGLSMRAYDRIIKLGRTIADLEDREQVSAEHIAEAIQYRQLDKRIVLPGEE</sequence>
<dbReference type="EMBL" id="BMHF01000008">
    <property type="protein sequence ID" value="GGA39852.1"/>
    <property type="molecule type" value="Genomic_DNA"/>
</dbReference>
<dbReference type="Gene3D" id="3.40.50.300">
    <property type="entry name" value="P-loop containing nucleotide triphosphate hydrolases"/>
    <property type="match status" value="1"/>
</dbReference>
<evidence type="ECO:0000256" key="3">
    <source>
        <dbReference type="ARBA" id="ARBA00022840"/>
    </source>
</evidence>
<dbReference type="InterPro" id="IPR004482">
    <property type="entry name" value="Mg_chelat-rel"/>
</dbReference>
<dbReference type="InterPro" id="IPR001208">
    <property type="entry name" value="MCM_dom"/>
</dbReference>
<evidence type="ECO:0000256" key="1">
    <source>
        <dbReference type="ARBA" id="ARBA00006354"/>
    </source>
</evidence>
<dbReference type="SUPFAM" id="SSF54211">
    <property type="entry name" value="Ribosomal protein S5 domain 2-like"/>
    <property type="match status" value="1"/>
</dbReference>
<dbReference type="NCBIfam" id="TIGR00368">
    <property type="entry name" value="YifB family Mg chelatase-like AAA ATPase"/>
    <property type="match status" value="1"/>
</dbReference>
<dbReference type="PANTHER" id="PTHR32039:SF7">
    <property type="entry name" value="COMPETENCE PROTEIN COMM"/>
    <property type="match status" value="1"/>
</dbReference>
<dbReference type="InterPro" id="IPR027417">
    <property type="entry name" value="P-loop_NTPase"/>
</dbReference>
<keyword evidence="2" id="KW-0547">Nucleotide-binding</keyword>
<dbReference type="PRINTS" id="PR01657">
    <property type="entry name" value="MCMFAMILY"/>
</dbReference>
<dbReference type="Pfam" id="PF13335">
    <property type="entry name" value="Mg_chelatase_C"/>
    <property type="match status" value="1"/>
</dbReference>
<dbReference type="SMART" id="SM00382">
    <property type="entry name" value="AAA"/>
    <property type="match status" value="1"/>
</dbReference>
<gene>
    <name evidence="6" type="ORF">GCM10010917_26400</name>
</gene>
<keyword evidence="3" id="KW-0067">ATP-binding</keyword>
<dbReference type="Proteomes" id="UP000609323">
    <property type="component" value="Unassembled WGS sequence"/>
</dbReference>
<dbReference type="CDD" id="cd00009">
    <property type="entry name" value="AAA"/>
    <property type="match status" value="1"/>
</dbReference>
<protein>
    <submittedName>
        <fullName evidence="6">Magnesium chelatase</fullName>
    </submittedName>
</protein>
<evidence type="ECO:0000259" key="5">
    <source>
        <dbReference type="SMART" id="SM00382"/>
    </source>
</evidence>
<dbReference type="InterPro" id="IPR014721">
    <property type="entry name" value="Ribsml_uS5_D2-typ_fold_subgr"/>
</dbReference>
<evidence type="ECO:0000313" key="7">
    <source>
        <dbReference type="Proteomes" id="UP000609323"/>
    </source>
</evidence>
<comment type="caution">
    <text evidence="6">The sequence shown here is derived from an EMBL/GenBank/DDBJ whole genome shotgun (WGS) entry which is preliminary data.</text>
</comment>
<name>A0ABQ1GAC2_9BACL</name>
<feature type="domain" description="AAA+ ATPase" evidence="5">
    <location>
        <begin position="270"/>
        <end position="456"/>
    </location>
</feature>
<dbReference type="Gene3D" id="3.30.230.10">
    <property type="match status" value="1"/>
</dbReference>
<dbReference type="InterPro" id="IPR025158">
    <property type="entry name" value="Mg_chelat-rel_C"/>
</dbReference>
<dbReference type="InterPro" id="IPR045006">
    <property type="entry name" value="CHLI-like"/>
</dbReference>
<comment type="similarity">
    <text evidence="1">Belongs to the Mg-chelatase subunits D/I family. ComM subfamily.</text>
</comment>
<dbReference type="Pfam" id="PF01078">
    <property type="entry name" value="Mg_chelatase"/>
    <property type="match status" value="1"/>
</dbReference>
<keyword evidence="7" id="KW-1185">Reference proteome</keyword>
<evidence type="ECO:0000256" key="4">
    <source>
        <dbReference type="SAM" id="MobiDB-lite"/>
    </source>
</evidence>
<dbReference type="InterPro" id="IPR020568">
    <property type="entry name" value="Ribosomal_Su5_D2-typ_SF"/>
</dbReference>
<evidence type="ECO:0000256" key="2">
    <source>
        <dbReference type="ARBA" id="ARBA00022741"/>
    </source>
</evidence>
<evidence type="ECO:0000313" key="6">
    <source>
        <dbReference type="EMBL" id="GGA39852.1"/>
    </source>
</evidence>
<accession>A0ABQ1GAC2</accession>